<protein>
    <submittedName>
        <fullName evidence="1">Uncharacterized protein</fullName>
    </submittedName>
</protein>
<dbReference type="AlphaFoldDB" id="A0A239ETZ4"/>
<reference evidence="1 2" key="1">
    <citation type="submission" date="2017-06" db="EMBL/GenBank/DDBJ databases">
        <authorList>
            <person name="Kim H.J."/>
            <person name="Triplett B.A."/>
        </authorList>
    </citation>
    <scope>NUCLEOTIDE SEQUENCE [LARGE SCALE GENOMIC DNA]</scope>
    <source>
        <strain evidence="1 2">DSM 19307</strain>
    </source>
</reference>
<evidence type="ECO:0000313" key="2">
    <source>
        <dbReference type="Proteomes" id="UP000198393"/>
    </source>
</evidence>
<dbReference type="Proteomes" id="UP000198393">
    <property type="component" value="Unassembled WGS sequence"/>
</dbReference>
<dbReference type="RefSeq" id="WP_179213276.1">
    <property type="nucleotide sequence ID" value="NZ_FZPD01000001.1"/>
</dbReference>
<gene>
    <name evidence="1" type="ORF">SAMN05421640_0325</name>
</gene>
<organism evidence="1 2">
    <name type="scientific">Ekhidna lutea</name>
    <dbReference type="NCBI Taxonomy" id="447679"/>
    <lineage>
        <taxon>Bacteria</taxon>
        <taxon>Pseudomonadati</taxon>
        <taxon>Bacteroidota</taxon>
        <taxon>Cytophagia</taxon>
        <taxon>Cytophagales</taxon>
        <taxon>Reichenbachiellaceae</taxon>
        <taxon>Ekhidna</taxon>
    </lineage>
</organism>
<proteinExistence type="predicted"/>
<sequence length="57" mass="6847">MNYLRLENEIISSVQTLNGHQKYDVLDYINNIKPTNHNSRLYRRRAMKEIREALKNA</sequence>
<evidence type="ECO:0000313" key="1">
    <source>
        <dbReference type="EMBL" id="SNS48069.1"/>
    </source>
</evidence>
<name>A0A239ETZ4_EKHLU</name>
<dbReference type="EMBL" id="FZPD01000001">
    <property type="protein sequence ID" value="SNS48069.1"/>
    <property type="molecule type" value="Genomic_DNA"/>
</dbReference>
<keyword evidence="2" id="KW-1185">Reference proteome</keyword>
<accession>A0A239ETZ4</accession>